<evidence type="ECO:0000256" key="1">
    <source>
        <dbReference type="SAM" id="SignalP"/>
    </source>
</evidence>
<keyword evidence="3" id="KW-1185">Reference proteome</keyword>
<gene>
    <name evidence="2" type="ORF">FA13DRAFT_87247</name>
</gene>
<dbReference type="Proteomes" id="UP000298030">
    <property type="component" value="Unassembled WGS sequence"/>
</dbReference>
<name>A0A4Y7SJ82_COPMI</name>
<dbReference type="EMBL" id="QPFP01000100">
    <property type="protein sequence ID" value="TEB21923.1"/>
    <property type="molecule type" value="Genomic_DNA"/>
</dbReference>
<evidence type="ECO:0000313" key="2">
    <source>
        <dbReference type="EMBL" id="TEB21923.1"/>
    </source>
</evidence>
<keyword evidence="1" id="KW-0732">Signal</keyword>
<evidence type="ECO:0008006" key="4">
    <source>
        <dbReference type="Google" id="ProtNLM"/>
    </source>
</evidence>
<accession>A0A4Y7SJ82</accession>
<organism evidence="2 3">
    <name type="scientific">Coprinellus micaceus</name>
    <name type="common">Glistening ink-cap mushroom</name>
    <name type="synonym">Coprinus micaceus</name>
    <dbReference type="NCBI Taxonomy" id="71717"/>
    <lineage>
        <taxon>Eukaryota</taxon>
        <taxon>Fungi</taxon>
        <taxon>Dikarya</taxon>
        <taxon>Basidiomycota</taxon>
        <taxon>Agaricomycotina</taxon>
        <taxon>Agaricomycetes</taxon>
        <taxon>Agaricomycetidae</taxon>
        <taxon>Agaricales</taxon>
        <taxon>Agaricineae</taxon>
        <taxon>Psathyrellaceae</taxon>
        <taxon>Coprinellus</taxon>
    </lineage>
</organism>
<comment type="caution">
    <text evidence="2">The sequence shown here is derived from an EMBL/GenBank/DDBJ whole genome shotgun (WGS) entry which is preliminary data.</text>
</comment>
<proteinExistence type="predicted"/>
<reference evidence="2 3" key="1">
    <citation type="journal article" date="2019" name="Nat. Ecol. Evol.">
        <title>Megaphylogeny resolves global patterns of mushroom evolution.</title>
        <authorList>
            <person name="Varga T."/>
            <person name="Krizsan K."/>
            <person name="Foldi C."/>
            <person name="Dima B."/>
            <person name="Sanchez-Garcia M."/>
            <person name="Sanchez-Ramirez S."/>
            <person name="Szollosi G.J."/>
            <person name="Szarkandi J.G."/>
            <person name="Papp V."/>
            <person name="Albert L."/>
            <person name="Andreopoulos W."/>
            <person name="Angelini C."/>
            <person name="Antonin V."/>
            <person name="Barry K.W."/>
            <person name="Bougher N.L."/>
            <person name="Buchanan P."/>
            <person name="Buyck B."/>
            <person name="Bense V."/>
            <person name="Catcheside P."/>
            <person name="Chovatia M."/>
            <person name="Cooper J."/>
            <person name="Damon W."/>
            <person name="Desjardin D."/>
            <person name="Finy P."/>
            <person name="Geml J."/>
            <person name="Haridas S."/>
            <person name="Hughes K."/>
            <person name="Justo A."/>
            <person name="Karasinski D."/>
            <person name="Kautmanova I."/>
            <person name="Kiss B."/>
            <person name="Kocsube S."/>
            <person name="Kotiranta H."/>
            <person name="LaButti K.M."/>
            <person name="Lechner B.E."/>
            <person name="Liimatainen K."/>
            <person name="Lipzen A."/>
            <person name="Lukacs Z."/>
            <person name="Mihaltcheva S."/>
            <person name="Morgado L.N."/>
            <person name="Niskanen T."/>
            <person name="Noordeloos M.E."/>
            <person name="Ohm R.A."/>
            <person name="Ortiz-Santana B."/>
            <person name="Ovrebo C."/>
            <person name="Racz N."/>
            <person name="Riley R."/>
            <person name="Savchenko A."/>
            <person name="Shiryaev A."/>
            <person name="Soop K."/>
            <person name="Spirin V."/>
            <person name="Szebenyi C."/>
            <person name="Tomsovsky M."/>
            <person name="Tulloss R.E."/>
            <person name="Uehling J."/>
            <person name="Grigoriev I.V."/>
            <person name="Vagvolgyi C."/>
            <person name="Papp T."/>
            <person name="Martin F.M."/>
            <person name="Miettinen O."/>
            <person name="Hibbett D.S."/>
            <person name="Nagy L.G."/>
        </authorList>
    </citation>
    <scope>NUCLEOTIDE SEQUENCE [LARGE SCALE GENOMIC DNA]</scope>
    <source>
        <strain evidence="2 3">FP101781</strain>
    </source>
</reference>
<feature type="chain" id="PRO_5021487846" description="Secreted protein" evidence="1">
    <location>
        <begin position="24"/>
        <end position="86"/>
    </location>
</feature>
<protein>
    <recommendedName>
        <fullName evidence="4">Secreted protein</fullName>
    </recommendedName>
</protein>
<sequence>MLSSPILITLILLLMSPPPPNFPRPACRSRTLSDDSNLLSAPPFPSPSLARPLWHSRHLHFLSDYPTPNPPRLLPIVPHTRSHLRP</sequence>
<dbReference type="AlphaFoldDB" id="A0A4Y7SJ82"/>
<evidence type="ECO:0000313" key="3">
    <source>
        <dbReference type="Proteomes" id="UP000298030"/>
    </source>
</evidence>
<feature type="signal peptide" evidence="1">
    <location>
        <begin position="1"/>
        <end position="23"/>
    </location>
</feature>